<feature type="domain" description="Mechanosensitive ion channel MscS C-terminal" evidence="12">
    <location>
        <begin position="715"/>
        <end position="797"/>
    </location>
</feature>
<evidence type="ECO:0000256" key="3">
    <source>
        <dbReference type="ARBA" id="ARBA00022475"/>
    </source>
</evidence>
<feature type="transmembrane region" description="Helical" evidence="9">
    <location>
        <begin position="271"/>
        <end position="289"/>
    </location>
</feature>
<dbReference type="InterPro" id="IPR049142">
    <property type="entry name" value="MS_channel_1st"/>
</dbReference>
<evidence type="ECO:0000256" key="4">
    <source>
        <dbReference type="ARBA" id="ARBA00022692"/>
    </source>
</evidence>
<comment type="similarity">
    <text evidence="2">Belongs to the MscS (TC 1.A.23) family.</text>
</comment>
<comment type="subcellular location">
    <subcellularLocation>
        <location evidence="1">Cell membrane</location>
        <topology evidence="1">Multi-pass membrane protein</topology>
    </subcellularLocation>
</comment>
<feature type="transmembrane region" description="Helical" evidence="9">
    <location>
        <begin position="390"/>
        <end position="408"/>
    </location>
</feature>
<evidence type="ECO:0000256" key="10">
    <source>
        <dbReference type="SAM" id="SignalP"/>
    </source>
</evidence>
<evidence type="ECO:0000256" key="5">
    <source>
        <dbReference type="ARBA" id="ARBA00022989"/>
    </source>
</evidence>
<dbReference type="GO" id="GO:0005886">
    <property type="term" value="C:plasma membrane"/>
    <property type="evidence" value="ECO:0007669"/>
    <property type="project" value="UniProtKB-SubCell"/>
</dbReference>
<evidence type="ECO:0000256" key="8">
    <source>
        <dbReference type="SAM" id="MobiDB-lite"/>
    </source>
</evidence>
<keyword evidence="7" id="KW-0175">Coiled coil</keyword>
<dbReference type="RefSeq" id="WP_156275635.1">
    <property type="nucleotide sequence ID" value="NZ_BAABGI010000001.1"/>
</dbReference>
<dbReference type="Pfam" id="PF00924">
    <property type="entry name" value="MS_channel_2nd"/>
    <property type="match status" value="1"/>
</dbReference>
<evidence type="ECO:0000313" key="14">
    <source>
        <dbReference type="EMBL" id="MUP42469.1"/>
    </source>
</evidence>
<feature type="transmembrane region" description="Helical" evidence="9">
    <location>
        <begin position="506"/>
        <end position="526"/>
    </location>
</feature>
<dbReference type="InterPro" id="IPR049278">
    <property type="entry name" value="MS_channel_C"/>
</dbReference>
<dbReference type="Pfam" id="PF21082">
    <property type="entry name" value="MS_channel_3rd"/>
    <property type="match status" value="1"/>
</dbReference>
<name>A0A7K1LNU6_9FLAO</name>
<feature type="domain" description="Mechanosensitive ion channel transmembrane helices 2/3" evidence="13">
    <location>
        <begin position="600"/>
        <end position="640"/>
    </location>
</feature>
<feature type="coiled-coil region" evidence="7">
    <location>
        <begin position="51"/>
        <end position="78"/>
    </location>
</feature>
<dbReference type="PANTHER" id="PTHR30347">
    <property type="entry name" value="POTASSIUM CHANNEL RELATED"/>
    <property type="match status" value="1"/>
</dbReference>
<dbReference type="InterPro" id="IPR011014">
    <property type="entry name" value="MscS_channel_TM-2"/>
</dbReference>
<feature type="compositionally biased region" description="Basic and acidic residues" evidence="8">
    <location>
        <begin position="862"/>
        <end position="873"/>
    </location>
</feature>
<evidence type="ECO:0000256" key="2">
    <source>
        <dbReference type="ARBA" id="ARBA00008017"/>
    </source>
</evidence>
<feature type="transmembrane region" description="Helical" evidence="9">
    <location>
        <begin position="465"/>
        <end position="485"/>
    </location>
</feature>
<dbReference type="InterPro" id="IPR006685">
    <property type="entry name" value="MscS_channel_2nd"/>
</dbReference>
<feature type="transmembrane region" description="Helical" evidence="9">
    <location>
        <begin position="365"/>
        <end position="384"/>
    </location>
</feature>
<evidence type="ECO:0000259" key="11">
    <source>
        <dbReference type="Pfam" id="PF00924"/>
    </source>
</evidence>
<feature type="transmembrane region" description="Helical" evidence="9">
    <location>
        <begin position="420"/>
        <end position="445"/>
    </location>
</feature>
<accession>A0A7K1LNU6</accession>
<feature type="coiled-coil region" evidence="7">
    <location>
        <begin position="179"/>
        <end position="206"/>
    </location>
</feature>
<evidence type="ECO:0000313" key="15">
    <source>
        <dbReference type="Proteomes" id="UP000460416"/>
    </source>
</evidence>
<keyword evidence="15" id="KW-1185">Reference proteome</keyword>
<evidence type="ECO:0000259" key="13">
    <source>
        <dbReference type="Pfam" id="PF21088"/>
    </source>
</evidence>
<dbReference type="InterPro" id="IPR011066">
    <property type="entry name" value="MscS_channel_C_sf"/>
</dbReference>
<dbReference type="GO" id="GO:0008381">
    <property type="term" value="F:mechanosensitive monoatomic ion channel activity"/>
    <property type="evidence" value="ECO:0007669"/>
    <property type="project" value="UniProtKB-ARBA"/>
</dbReference>
<feature type="transmembrane region" description="Helical" evidence="9">
    <location>
        <begin position="599"/>
        <end position="619"/>
    </location>
</feature>
<feature type="region of interest" description="Disordered" evidence="8">
    <location>
        <begin position="809"/>
        <end position="873"/>
    </location>
</feature>
<feature type="transmembrane region" description="Helical" evidence="9">
    <location>
        <begin position="556"/>
        <end position="578"/>
    </location>
</feature>
<keyword evidence="4 9" id="KW-0812">Transmembrane</keyword>
<keyword evidence="6 9" id="KW-0472">Membrane</keyword>
<dbReference type="SUPFAM" id="SSF50182">
    <property type="entry name" value="Sm-like ribonucleoproteins"/>
    <property type="match status" value="1"/>
</dbReference>
<feature type="chain" id="PRO_5029592254" evidence="10">
    <location>
        <begin position="27"/>
        <end position="873"/>
    </location>
</feature>
<feature type="signal peptide" evidence="10">
    <location>
        <begin position="1"/>
        <end position="26"/>
    </location>
</feature>
<dbReference type="PANTHER" id="PTHR30347:SF1">
    <property type="entry name" value="MECHANOSENSITIVE CHANNEL MSCK"/>
    <property type="match status" value="1"/>
</dbReference>
<dbReference type="Gene3D" id="1.10.287.1260">
    <property type="match status" value="1"/>
</dbReference>
<dbReference type="Gene3D" id="3.30.70.100">
    <property type="match status" value="1"/>
</dbReference>
<dbReference type="PROSITE" id="PS01246">
    <property type="entry name" value="UPF0003"/>
    <property type="match status" value="1"/>
</dbReference>
<comment type="caution">
    <text evidence="14">The sequence shown here is derived from an EMBL/GenBank/DDBJ whole genome shotgun (WGS) entry which is preliminary data.</text>
</comment>
<dbReference type="InterPro" id="IPR023408">
    <property type="entry name" value="MscS_beta-dom_sf"/>
</dbReference>
<feature type="transmembrane region" description="Helical" evidence="9">
    <location>
        <begin position="631"/>
        <end position="654"/>
    </location>
</feature>
<dbReference type="AlphaFoldDB" id="A0A7K1LNU6"/>
<feature type="domain" description="Mechanosensitive ion channel MscS" evidence="11">
    <location>
        <begin position="641"/>
        <end position="707"/>
    </location>
</feature>
<dbReference type="InterPro" id="IPR006686">
    <property type="entry name" value="MscS_channel_CS"/>
</dbReference>
<keyword evidence="10" id="KW-0732">Signal</keyword>
<evidence type="ECO:0000256" key="9">
    <source>
        <dbReference type="SAM" id="Phobius"/>
    </source>
</evidence>
<evidence type="ECO:0000259" key="12">
    <source>
        <dbReference type="Pfam" id="PF21082"/>
    </source>
</evidence>
<feature type="transmembrane region" description="Helical" evidence="9">
    <location>
        <begin position="310"/>
        <end position="331"/>
    </location>
</feature>
<organism evidence="14 15">
    <name type="scientific">Christiangramia aestuarii</name>
    <dbReference type="NCBI Taxonomy" id="1028746"/>
    <lineage>
        <taxon>Bacteria</taxon>
        <taxon>Pseudomonadati</taxon>
        <taxon>Bacteroidota</taxon>
        <taxon>Flavobacteriia</taxon>
        <taxon>Flavobacteriales</taxon>
        <taxon>Flavobacteriaceae</taxon>
        <taxon>Christiangramia</taxon>
    </lineage>
</organism>
<dbReference type="InterPro" id="IPR052702">
    <property type="entry name" value="MscS-like_channel"/>
</dbReference>
<sequence length="873" mass="100745">MYSNSPFFGRKFLFLLLLLLPFCLFAQEDKEKDQEERLDSIQEVKPEIIPLSQIIREIEETNEDIENIRDRVVANETEIDSLFPIYVGFLNTQKKAVNRFFNANPNREKIDNLIIKWQGFKNYLSQWESEINEIENRNSGYFETLQAKDATWELNYKNAQQEDFPAEVQTSIRSTWIELQELRDSIAEKNKLYLQLESEVNREIRETGKIIEQLSAMKRSEVYQLFYQRILPIWQSSFENISAPSREENLNSLEITKVGILKFIENNKTNLPLYLFLVGLIAYLVVYLKKAFQKFPLVEKDIDIQQASKVLLQNHIVTIFFLSLLLARYFFVPLPKLFLDINSLLLLLCSVPLWITFVDKRYKKLLYFAVFLYVFNSVKTYVWFNAEQYRFYLLTETILILGILLAFTHPFRSKKKYDKWSLGWFLSLLIPLAYLLGVIALVSNILGYVNLTDLSLKILSRSGVLLIWFNSLLMVLYSIFLSIIHRHYHAKENVDIRKKYHTEKKVFRIVKAGLIFIWCLLFLNLIDQLEPIVAYLNNLLEEVYRIGNISFTLKDVLSFIFILFISFLLTRIIAFLLNDEDGVLKIFKLPKGVPTAISLIIRYLIIAFGIVLALSSLGIDLSKFNLMAGALGLGIGFGLQTVISNFVSGLILVFERPIIKGDTVEVDKLLGTVNRIGIRSSNITTFDGAEVIVPNNNLISNDLINWTLSNNTKRVEVHVGTTYGSDPNEVLKILFKVAEGHKHTLKQPPPQALFMDFGESSLNFTLRFWCHYENWLQAKSDISIGVYNAFKEANIQIPFPQRDIYIKSMPGSEKNTETPEMGAPTAKDSERPDIPEVVQPIEHRNPEHETKKQGELDPSEDAGDRSEGDPSET</sequence>
<protein>
    <submittedName>
        <fullName evidence="14">Mechanosensitive ion channel</fullName>
    </submittedName>
</protein>
<gene>
    <name evidence="14" type="ORF">FLP08_07785</name>
</gene>
<dbReference type="OrthoDB" id="9809206at2"/>
<feature type="transmembrane region" description="Helical" evidence="9">
    <location>
        <begin position="337"/>
        <end position="358"/>
    </location>
</feature>
<evidence type="ECO:0000256" key="7">
    <source>
        <dbReference type="SAM" id="Coils"/>
    </source>
</evidence>
<evidence type="ECO:0000256" key="6">
    <source>
        <dbReference type="ARBA" id="ARBA00023136"/>
    </source>
</evidence>
<dbReference type="Pfam" id="PF21088">
    <property type="entry name" value="MS_channel_1st"/>
    <property type="match status" value="1"/>
</dbReference>
<evidence type="ECO:0000256" key="1">
    <source>
        <dbReference type="ARBA" id="ARBA00004651"/>
    </source>
</evidence>
<feature type="compositionally biased region" description="Basic and acidic residues" evidence="8">
    <location>
        <begin position="841"/>
        <end position="855"/>
    </location>
</feature>
<dbReference type="Gene3D" id="2.30.30.60">
    <property type="match status" value="1"/>
</dbReference>
<dbReference type="EMBL" id="VJVW01000002">
    <property type="protein sequence ID" value="MUP42469.1"/>
    <property type="molecule type" value="Genomic_DNA"/>
</dbReference>
<dbReference type="Proteomes" id="UP000460416">
    <property type="component" value="Unassembled WGS sequence"/>
</dbReference>
<keyword evidence="5 9" id="KW-1133">Transmembrane helix</keyword>
<keyword evidence="3" id="KW-1003">Cell membrane</keyword>
<dbReference type="SUPFAM" id="SSF82861">
    <property type="entry name" value="Mechanosensitive channel protein MscS (YggB), transmembrane region"/>
    <property type="match status" value="1"/>
</dbReference>
<reference evidence="14 15" key="1">
    <citation type="submission" date="2019-07" db="EMBL/GenBank/DDBJ databases">
        <title>Gramella aestuarii sp. nov., isolated from a tidal flat, and emended description of Gramella echinicola.</title>
        <authorList>
            <person name="Liu L."/>
        </authorList>
    </citation>
    <scope>NUCLEOTIDE SEQUENCE [LARGE SCALE GENOMIC DNA]</scope>
    <source>
        <strain evidence="14 15">BS12</strain>
    </source>
</reference>
<proteinExistence type="inferred from homology"/>
<dbReference type="InterPro" id="IPR010920">
    <property type="entry name" value="LSM_dom_sf"/>
</dbReference>
<dbReference type="SUPFAM" id="SSF82689">
    <property type="entry name" value="Mechanosensitive channel protein MscS (YggB), C-terminal domain"/>
    <property type="match status" value="1"/>
</dbReference>